<dbReference type="Proteomes" id="UP000316781">
    <property type="component" value="Unassembled WGS sequence"/>
</dbReference>
<protein>
    <submittedName>
        <fullName evidence="2">Uncharacterized protein</fullName>
    </submittedName>
</protein>
<organism evidence="2 3">
    <name type="scientific">Methylosinus sporium</name>
    <dbReference type="NCBI Taxonomy" id="428"/>
    <lineage>
        <taxon>Bacteria</taxon>
        <taxon>Pseudomonadati</taxon>
        <taxon>Pseudomonadota</taxon>
        <taxon>Alphaproteobacteria</taxon>
        <taxon>Hyphomicrobiales</taxon>
        <taxon>Methylocystaceae</taxon>
        <taxon>Methylosinus</taxon>
    </lineage>
</organism>
<evidence type="ECO:0000313" key="3">
    <source>
        <dbReference type="Proteomes" id="UP000316781"/>
    </source>
</evidence>
<proteinExistence type="predicted"/>
<accession>A0A549SCS3</accession>
<reference evidence="2 3" key="1">
    <citation type="submission" date="2019-07" db="EMBL/GenBank/DDBJ databases">
        <title>Ln-dependent methylotrophs.</title>
        <authorList>
            <person name="Tani A."/>
        </authorList>
    </citation>
    <scope>NUCLEOTIDE SEQUENCE [LARGE SCALE GENOMIC DNA]</scope>
    <source>
        <strain evidence="2 3">SM89A</strain>
    </source>
</reference>
<dbReference type="EMBL" id="VJMF01000124">
    <property type="protein sequence ID" value="TRL22643.1"/>
    <property type="molecule type" value="Genomic_DNA"/>
</dbReference>
<comment type="caution">
    <text evidence="2">The sequence shown here is derived from an EMBL/GenBank/DDBJ whole genome shotgun (WGS) entry which is preliminary data.</text>
</comment>
<name>A0A549SCS3_METSR</name>
<evidence type="ECO:0000256" key="1">
    <source>
        <dbReference type="SAM" id="MobiDB-lite"/>
    </source>
</evidence>
<sequence length="171" mass="19943">MKEIVSENICQVVLAGTEKLVAVHAQYDQMRRRSAGDMMITPFDWGNEDDRKEWIAIVGEFGEALDLKPADSLRDERMAERLHKTSSGILDHLAKFLFRATSIAYDEDHEVITEYDLWEAFERMRRGNFTAKNPWKQPPWKSVKPRLLPDEDAEESNLWSRKKPAKKNEVH</sequence>
<evidence type="ECO:0000313" key="2">
    <source>
        <dbReference type="EMBL" id="TRL22643.1"/>
    </source>
</evidence>
<gene>
    <name evidence="2" type="ORF">FM996_21110</name>
</gene>
<feature type="region of interest" description="Disordered" evidence="1">
    <location>
        <begin position="132"/>
        <end position="171"/>
    </location>
</feature>
<dbReference type="AlphaFoldDB" id="A0A549SCS3"/>